<reference evidence="5" key="2">
    <citation type="submission" date="2013-06" db="EMBL/GenBank/DDBJ databases">
        <title>Draft genome sequence of Clostridium hylemonae (DSM 15053).</title>
        <authorList>
            <person name="Sudarsanam P."/>
            <person name="Ley R."/>
            <person name="Guruge J."/>
            <person name="Turnbaugh P.J."/>
            <person name="Mahowald M."/>
            <person name="Liep D."/>
            <person name="Gordon J."/>
        </authorList>
    </citation>
    <scope>NUCLEOTIDE SEQUENCE</scope>
    <source>
        <strain evidence="5">DSM 15053</strain>
    </source>
</reference>
<dbReference type="InterPro" id="IPR050463">
    <property type="entry name" value="Gfo/Idh/MocA_oxidrdct_glycsds"/>
</dbReference>
<dbReference type="SUPFAM" id="SSF51735">
    <property type="entry name" value="NAD(P)-binding Rossmann-fold domains"/>
    <property type="match status" value="1"/>
</dbReference>
<dbReference type="Pfam" id="PF01408">
    <property type="entry name" value="GFO_IDH_MocA"/>
    <property type="match status" value="1"/>
</dbReference>
<dbReference type="Gene3D" id="3.40.50.720">
    <property type="entry name" value="NAD(P)-binding Rossmann-like Domain"/>
    <property type="match status" value="1"/>
</dbReference>
<gene>
    <name evidence="5" type="ORF">CLOHYLEM_06294</name>
</gene>
<organism evidence="5 6">
    <name type="scientific">[Clostridium] hylemonae DSM 15053</name>
    <dbReference type="NCBI Taxonomy" id="553973"/>
    <lineage>
        <taxon>Bacteria</taxon>
        <taxon>Bacillati</taxon>
        <taxon>Bacillota</taxon>
        <taxon>Clostridia</taxon>
        <taxon>Lachnospirales</taxon>
        <taxon>Lachnospiraceae</taxon>
    </lineage>
</organism>
<dbReference type="InterPro" id="IPR000683">
    <property type="entry name" value="Gfo/Idh/MocA-like_OxRdtase_N"/>
</dbReference>
<dbReference type="Gene3D" id="3.30.360.10">
    <property type="entry name" value="Dihydrodipicolinate Reductase, domain 2"/>
    <property type="match status" value="1"/>
</dbReference>
<evidence type="ECO:0000313" key="6">
    <source>
        <dbReference type="Proteomes" id="UP000004893"/>
    </source>
</evidence>
<feature type="domain" description="Gfo/Idh/MocA-like oxidoreductase N-terminal" evidence="3">
    <location>
        <begin position="6"/>
        <end position="131"/>
    </location>
</feature>
<dbReference type="OrthoDB" id="9781966at2"/>
<evidence type="ECO:0000259" key="3">
    <source>
        <dbReference type="Pfam" id="PF01408"/>
    </source>
</evidence>
<dbReference type="GO" id="GO:0000166">
    <property type="term" value="F:nucleotide binding"/>
    <property type="evidence" value="ECO:0007669"/>
    <property type="project" value="InterPro"/>
</dbReference>
<dbReference type="AlphaFoldDB" id="C0C2I8"/>
<dbReference type="SUPFAM" id="SSF55347">
    <property type="entry name" value="Glyceraldehyde-3-phosphate dehydrogenase-like, C-terminal domain"/>
    <property type="match status" value="1"/>
</dbReference>
<sequence length="383" mass="43800">MKETLNFALIGHMFMGRAHSHALNDVGMFMKDLKIRPVLKTICGIGDGLEDTKERFHWEKSETDWHKVMSDPEIDVVSIAVPGFLHKEIAVEAARNGKHILCEKPLARDYTEALAMFQAANENNVLHMVNFNYRRIPAVALAKQMIEEGQLGEIVSYKGFYQQDWALSGAPMSWRYKSEMVGKGPLEMGIHITDMAQWLVGGITEVVSVMDTVVKERGTADGGTDVVTNDDNTVWLAKFENGVMGIFEASRAHMGRKNFQWFEVNGTKGSLRFELERMNELNVYLSNDGEDRRGFRNIIVTEEMHKYIKNWWPAGHMLGWEHTVLHQYYEFLKAVEGEYMPRPSFEDGMKAQRVLDAVVRSAEEKRWVAIAEIKGREEPGIRR</sequence>
<dbReference type="PANTHER" id="PTHR43818:SF11">
    <property type="entry name" value="BCDNA.GH03377"/>
    <property type="match status" value="1"/>
</dbReference>
<name>C0C2I8_9FIRM</name>
<dbReference type="eggNOG" id="COG0673">
    <property type="taxonomic scope" value="Bacteria"/>
</dbReference>
<accession>C0C2I8</accession>
<dbReference type="Pfam" id="PF02894">
    <property type="entry name" value="GFO_IDH_MocA_C"/>
    <property type="match status" value="1"/>
</dbReference>
<keyword evidence="2" id="KW-0560">Oxidoreductase</keyword>
<dbReference type="PANTHER" id="PTHR43818">
    <property type="entry name" value="BCDNA.GH03377"/>
    <property type="match status" value="1"/>
</dbReference>
<dbReference type="STRING" id="553973.CLOHYLEM_06294"/>
<feature type="domain" description="Gfo/Idh/MocA-like oxidoreductase C-terminal" evidence="4">
    <location>
        <begin position="143"/>
        <end position="370"/>
    </location>
</feature>
<evidence type="ECO:0000256" key="2">
    <source>
        <dbReference type="ARBA" id="ARBA00023002"/>
    </source>
</evidence>
<comment type="caution">
    <text evidence="5">The sequence shown here is derived from an EMBL/GenBank/DDBJ whole genome shotgun (WGS) entry which is preliminary data.</text>
</comment>
<proteinExistence type="inferred from homology"/>
<evidence type="ECO:0000256" key="1">
    <source>
        <dbReference type="ARBA" id="ARBA00010928"/>
    </source>
</evidence>
<dbReference type="EMBL" id="ABYI02000023">
    <property type="protein sequence ID" value="EEG73612.1"/>
    <property type="molecule type" value="Genomic_DNA"/>
</dbReference>
<dbReference type="HOGENOM" id="CLU_023194_17_0_9"/>
<protein>
    <submittedName>
        <fullName evidence="5">Oxidoreductase, NAD-binding domain protein</fullName>
    </submittedName>
</protein>
<keyword evidence="6" id="KW-1185">Reference proteome</keyword>
<comment type="similarity">
    <text evidence="1">Belongs to the Gfo/Idh/MocA family.</text>
</comment>
<dbReference type="InterPro" id="IPR004104">
    <property type="entry name" value="Gfo/Idh/MocA-like_OxRdtase_C"/>
</dbReference>
<dbReference type="GO" id="GO:0016491">
    <property type="term" value="F:oxidoreductase activity"/>
    <property type="evidence" value="ECO:0007669"/>
    <property type="project" value="UniProtKB-KW"/>
</dbReference>
<dbReference type="Proteomes" id="UP000004893">
    <property type="component" value="Unassembled WGS sequence"/>
</dbReference>
<dbReference type="InterPro" id="IPR036291">
    <property type="entry name" value="NAD(P)-bd_dom_sf"/>
</dbReference>
<evidence type="ECO:0000313" key="5">
    <source>
        <dbReference type="EMBL" id="EEG73612.1"/>
    </source>
</evidence>
<evidence type="ECO:0000259" key="4">
    <source>
        <dbReference type="Pfam" id="PF02894"/>
    </source>
</evidence>
<reference evidence="5" key="1">
    <citation type="submission" date="2009-02" db="EMBL/GenBank/DDBJ databases">
        <authorList>
            <person name="Fulton L."/>
            <person name="Clifton S."/>
            <person name="Fulton B."/>
            <person name="Xu J."/>
            <person name="Minx P."/>
            <person name="Pepin K.H."/>
            <person name="Johnson M."/>
            <person name="Bhonagiri V."/>
            <person name="Nash W.E."/>
            <person name="Mardis E.R."/>
            <person name="Wilson R.K."/>
        </authorList>
    </citation>
    <scope>NUCLEOTIDE SEQUENCE [LARGE SCALE GENOMIC DNA]</scope>
    <source>
        <strain evidence="5">DSM 15053</strain>
    </source>
</reference>
<dbReference type="RefSeq" id="WP_006443649.1">
    <property type="nucleotide sequence ID" value="NZ_CP036524.1"/>
</dbReference>